<accession>A0A1E5UD09</accession>
<dbReference type="Proteomes" id="UP000095601">
    <property type="component" value="Unassembled WGS sequence"/>
</dbReference>
<reference evidence="1 2" key="1">
    <citation type="submission" date="2016-09" db="EMBL/GenBank/DDBJ databases">
        <authorList>
            <person name="Capua I."/>
            <person name="De Benedictis P."/>
            <person name="Joannis T."/>
            <person name="Lombin L.H."/>
            <person name="Cattoli G."/>
        </authorList>
    </citation>
    <scope>NUCLEOTIDE SEQUENCE [LARGE SCALE GENOMIC DNA]</scope>
    <source>
        <strain evidence="1 2">NRS-1</strain>
    </source>
</reference>
<protein>
    <submittedName>
        <fullName evidence="1">Uncharacterized protein</fullName>
    </submittedName>
</protein>
<organism evidence="1 2">
    <name type="scientific">Cloacibacterium normanense</name>
    <dbReference type="NCBI Taxonomy" id="237258"/>
    <lineage>
        <taxon>Bacteria</taxon>
        <taxon>Pseudomonadati</taxon>
        <taxon>Bacteroidota</taxon>
        <taxon>Flavobacteriia</taxon>
        <taxon>Flavobacteriales</taxon>
        <taxon>Weeksellaceae</taxon>
    </lineage>
</organism>
<sequence length="38" mass="4537">MIKNFFKIKNIFYIKSKTSSIHSSIFNQINIFAENQNK</sequence>
<keyword evidence="2" id="KW-1185">Reference proteome</keyword>
<evidence type="ECO:0000313" key="1">
    <source>
        <dbReference type="EMBL" id="OEL10772.1"/>
    </source>
</evidence>
<comment type="caution">
    <text evidence="1">The sequence shown here is derived from an EMBL/GenBank/DDBJ whole genome shotgun (WGS) entry which is preliminary data.</text>
</comment>
<dbReference type="AlphaFoldDB" id="A0A1E5UD09"/>
<gene>
    <name evidence="1" type="ORF">BHF72_0145</name>
</gene>
<dbReference type="EMBL" id="MKGI01000073">
    <property type="protein sequence ID" value="OEL10772.1"/>
    <property type="molecule type" value="Genomic_DNA"/>
</dbReference>
<proteinExistence type="predicted"/>
<evidence type="ECO:0000313" key="2">
    <source>
        <dbReference type="Proteomes" id="UP000095601"/>
    </source>
</evidence>
<name>A0A1E5UD09_9FLAO</name>